<evidence type="ECO:0000313" key="6">
    <source>
        <dbReference type="EMBL" id="MDT0269884.1"/>
    </source>
</evidence>
<proteinExistence type="predicted"/>
<evidence type="ECO:0000256" key="2">
    <source>
        <dbReference type="ARBA" id="ARBA00005102"/>
    </source>
</evidence>
<dbReference type="PANTHER" id="PTHR31438">
    <property type="entry name" value="LYSINE N-ACYLTRANSFERASE C17G9.06C-RELATED"/>
    <property type="match status" value="1"/>
</dbReference>
<keyword evidence="6" id="KW-0012">Acyltransferase</keyword>
<evidence type="ECO:0000256" key="1">
    <source>
        <dbReference type="ARBA" id="ARBA00003818"/>
    </source>
</evidence>
<dbReference type="InterPro" id="IPR019432">
    <property type="entry name" value="Acyltransferase_MbtK/IucB-like"/>
</dbReference>
<name>A0ABU2JZD1_9ACTN</name>
<evidence type="ECO:0000313" key="7">
    <source>
        <dbReference type="Proteomes" id="UP001183410"/>
    </source>
</evidence>
<dbReference type="InterPro" id="IPR016181">
    <property type="entry name" value="Acyl_CoA_acyltransferase"/>
</dbReference>
<dbReference type="GO" id="GO:0016746">
    <property type="term" value="F:acyltransferase activity"/>
    <property type="evidence" value="ECO:0007669"/>
    <property type="project" value="UniProtKB-KW"/>
</dbReference>
<reference evidence="7" key="1">
    <citation type="submission" date="2023-07" db="EMBL/GenBank/DDBJ databases">
        <title>30 novel species of actinomycetes from the DSMZ collection.</title>
        <authorList>
            <person name="Nouioui I."/>
        </authorList>
    </citation>
    <scope>NUCLEOTIDE SEQUENCE [LARGE SCALE GENOMIC DNA]</scope>
    <source>
        <strain evidence="7">DSM 44915</strain>
    </source>
</reference>
<dbReference type="EMBL" id="JAVREO010000020">
    <property type="protein sequence ID" value="MDT0269884.1"/>
    <property type="molecule type" value="Genomic_DNA"/>
</dbReference>
<evidence type="ECO:0000256" key="4">
    <source>
        <dbReference type="ARBA" id="ARBA00031122"/>
    </source>
</evidence>
<accession>A0ABU2JZD1</accession>
<dbReference type="Proteomes" id="UP001183410">
    <property type="component" value="Unassembled WGS sequence"/>
</dbReference>
<dbReference type="PANTHER" id="PTHR31438:SF1">
    <property type="entry name" value="LYSINE N-ACYLTRANSFERASE C17G9.06C-RELATED"/>
    <property type="match status" value="1"/>
</dbReference>
<evidence type="ECO:0000259" key="5">
    <source>
        <dbReference type="SMART" id="SM01006"/>
    </source>
</evidence>
<evidence type="ECO:0000256" key="3">
    <source>
        <dbReference type="ARBA" id="ARBA00020586"/>
    </source>
</evidence>
<sequence>MRGHPYTRHHPQLGEFTLWPVEPSVDTPLLHRWLTHPKAVYWMMTEASVEDVRQEYETIDADPARAAYLGHHRGEPAFLVERYDPARDPVGETYQVREGDVGMHFLVAPTDTPLRGFTLAVIDTVMELLFADPATHRVVVEPDTGNHAVHRLNEAVGFVPHGDVRLPDKTGLLSFCTRDQYLATTSQRLPGAAR</sequence>
<dbReference type="SMART" id="SM01006">
    <property type="entry name" value="AlcB"/>
    <property type="match status" value="1"/>
</dbReference>
<keyword evidence="7" id="KW-1185">Reference proteome</keyword>
<comment type="caution">
    <text evidence="6">The sequence shown here is derived from an EMBL/GenBank/DDBJ whole genome shotgun (WGS) entry which is preliminary data.</text>
</comment>
<organism evidence="6 7">
    <name type="scientific">Streptomyces chisholmiae</name>
    <dbReference type="NCBI Taxonomy" id="3075540"/>
    <lineage>
        <taxon>Bacteria</taxon>
        <taxon>Bacillati</taxon>
        <taxon>Actinomycetota</taxon>
        <taxon>Actinomycetes</taxon>
        <taxon>Kitasatosporales</taxon>
        <taxon>Streptomycetaceae</taxon>
        <taxon>Streptomyces</taxon>
    </lineage>
</organism>
<dbReference type="Pfam" id="PF13523">
    <property type="entry name" value="Acetyltransf_8"/>
    <property type="match status" value="1"/>
</dbReference>
<comment type="pathway">
    <text evidence="2">Siderophore biosynthesis; mycobactin biosynthesis.</text>
</comment>
<keyword evidence="6" id="KW-0808">Transferase</keyword>
<gene>
    <name evidence="6" type="ORF">RM844_26735</name>
</gene>
<feature type="domain" description="Acyltransferase MbtK/IucB-like conserved" evidence="5">
    <location>
        <begin position="19"/>
        <end position="67"/>
    </location>
</feature>
<dbReference type="Gene3D" id="3.40.630.30">
    <property type="match status" value="1"/>
</dbReference>
<protein>
    <recommendedName>
        <fullName evidence="3">Lysine N-acyltransferase MbtK</fullName>
    </recommendedName>
    <alternativeName>
        <fullName evidence="4">Mycobactin synthase protein K</fullName>
    </alternativeName>
</protein>
<comment type="function">
    <text evidence="1">Acyltransferase required for the direct transfer of medium- to long-chain fatty acyl moieties from a carrier protein (MbtL) on to the epsilon-amino group of lysine residue in the mycobactin core.</text>
</comment>
<dbReference type="RefSeq" id="WP_311669969.1">
    <property type="nucleotide sequence ID" value="NZ_JAVREO010000020.1"/>
</dbReference>
<dbReference type="SUPFAM" id="SSF55729">
    <property type="entry name" value="Acyl-CoA N-acyltransferases (Nat)"/>
    <property type="match status" value="1"/>
</dbReference>